<evidence type="ECO:0000313" key="8">
    <source>
        <dbReference type="EMBL" id="ACZ00857.1"/>
    </source>
</evidence>
<feature type="domain" description="Formyl transferase N-terminal" evidence="6">
    <location>
        <begin position="5"/>
        <end position="172"/>
    </location>
</feature>
<dbReference type="SUPFAM" id="SSF50486">
    <property type="entry name" value="FMT C-terminal domain-like"/>
    <property type="match status" value="1"/>
</dbReference>
<comment type="catalytic activity">
    <reaction evidence="5">
        <text>L-methionyl-tRNA(fMet) + (6R)-10-formyltetrahydrofolate = N-formyl-L-methionyl-tRNA(fMet) + (6S)-5,6,7,8-tetrahydrofolate + H(+)</text>
        <dbReference type="Rhea" id="RHEA:24380"/>
        <dbReference type="Rhea" id="RHEA-COMP:9952"/>
        <dbReference type="Rhea" id="RHEA-COMP:9953"/>
        <dbReference type="ChEBI" id="CHEBI:15378"/>
        <dbReference type="ChEBI" id="CHEBI:57453"/>
        <dbReference type="ChEBI" id="CHEBI:78530"/>
        <dbReference type="ChEBI" id="CHEBI:78844"/>
        <dbReference type="ChEBI" id="CHEBI:195366"/>
        <dbReference type="EC" id="2.1.2.9"/>
    </reaction>
</comment>
<dbReference type="Pfam" id="PF02911">
    <property type="entry name" value="Formyl_trans_C"/>
    <property type="match status" value="1"/>
</dbReference>
<dbReference type="Pfam" id="PF00551">
    <property type="entry name" value="Formyl_trans_N"/>
    <property type="match status" value="1"/>
</dbReference>
<dbReference type="InterPro" id="IPR005794">
    <property type="entry name" value="Fmt"/>
</dbReference>
<dbReference type="OrthoDB" id="9802815at2"/>
<dbReference type="HOGENOM" id="CLU_033347_1_1_0"/>
<dbReference type="InterPro" id="IPR036477">
    <property type="entry name" value="Formyl_transf_N_sf"/>
</dbReference>
<dbReference type="EMBL" id="CP001779">
    <property type="protein sequence ID" value="ACZ00857.1"/>
    <property type="molecule type" value="Genomic_DNA"/>
</dbReference>
<protein>
    <recommendedName>
        <fullName evidence="2 5">Methionyl-tRNA formyltransferase</fullName>
        <ecNumber evidence="2 5">2.1.2.9</ecNumber>
    </recommendedName>
</protein>
<dbReference type="GO" id="GO:0005829">
    <property type="term" value="C:cytosol"/>
    <property type="evidence" value="ECO:0007669"/>
    <property type="project" value="TreeGrafter"/>
</dbReference>
<dbReference type="KEGG" id="smf:Smon_0373"/>
<evidence type="ECO:0000256" key="4">
    <source>
        <dbReference type="ARBA" id="ARBA00022917"/>
    </source>
</evidence>
<accession>D1AX31</accession>
<dbReference type="CDD" id="cd08646">
    <property type="entry name" value="FMT_core_Met-tRNA-FMT_N"/>
    <property type="match status" value="1"/>
</dbReference>
<keyword evidence="3 5" id="KW-0808">Transferase</keyword>
<evidence type="ECO:0000256" key="5">
    <source>
        <dbReference type="HAMAP-Rule" id="MF_00182"/>
    </source>
</evidence>
<dbReference type="RefSeq" id="WP_012858414.1">
    <property type="nucleotide sequence ID" value="NC_013515.1"/>
</dbReference>
<evidence type="ECO:0000259" key="6">
    <source>
        <dbReference type="Pfam" id="PF00551"/>
    </source>
</evidence>
<evidence type="ECO:0000256" key="3">
    <source>
        <dbReference type="ARBA" id="ARBA00022679"/>
    </source>
</evidence>
<dbReference type="InterPro" id="IPR005793">
    <property type="entry name" value="Formyl_trans_C"/>
</dbReference>
<dbReference type="SUPFAM" id="SSF53328">
    <property type="entry name" value="Formyltransferase"/>
    <property type="match status" value="1"/>
</dbReference>
<dbReference type="STRING" id="519441.Smon_0373"/>
<dbReference type="HAMAP" id="MF_00182">
    <property type="entry name" value="Formyl_trans"/>
    <property type="match status" value="1"/>
</dbReference>
<reference evidence="8 9" key="1">
    <citation type="journal article" date="2009" name="Stand. Genomic Sci.">
        <title>Complete genome sequence of Streptobacillus moniliformis type strain (9901T).</title>
        <authorList>
            <person name="Nolan M."/>
            <person name="Gronow S."/>
            <person name="Lapidus A."/>
            <person name="Ivanova N."/>
            <person name="Copeland A."/>
            <person name="Lucas S."/>
            <person name="Del Rio T.G."/>
            <person name="Chen F."/>
            <person name="Tice H."/>
            <person name="Pitluck S."/>
            <person name="Cheng J.F."/>
            <person name="Sims D."/>
            <person name="Meincke L."/>
            <person name="Bruce D."/>
            <person name="Goodwin L."/>
            <person name="Brettin T."/>
            <person name="Han C."/>
            <person name="Detter J.C."/>
            <person name="Ovchinikova G."/>
            <person name="Pati A."/>
            <person name="Mavromatis K."/>
            <person name="Mikhailova N."/>
            <person name="Chen A."/>
            <person name="Palaniappan K."/>
            <person name="Land M."/>
            <person name="Hauser L."/>
            <person name="Chang Y.J."/>
            <person name="Jeffries C.D."/>
            <person name="Rohde M."/>
            <person name="Sproer C."/>
            <person name="Goker M."/>
            <person name="Bristow J."/>
            <person name="Eisen J.A."/>
            <person name="Markowitz V."/>
            <person name="Hugenholtz P."/>
            <person name="Kyrpides N.C."/>
            <person name="Klenk H.P."/>
            <person name="Chain P."/>
        </authorList>
    </citation>
    <scope>NUCLEOTIDE SEQUENCE [LARGE SCALE GENOMIC DNA]</scope>
    <source>
        <strain evidence="9">ATCC 14647 / DSM 12112 / NCTC 10651 / 9901</strain>
    </source>
</reference>
<evidence type="ECO:0000256" key="2">
    <source>
        <dbReference type="ARBA" id="ARBA00012261"/>
    </source>
</evidence>
<keyword evidence="9" id="KW-1185">Reference proteome</keyword>
<comment type="function">
    <text evidence="5">Attaches a formyl group to the free amino group of methionyl-tRNA(fMet). The formyl group appears to play a dual role in the initiator identity of N-formylmethionyl-tRNA by promoting its recognition by IF2 and preventing the misappropriation of this tRNA by the elongation apparatus.</text>
</comment>
<evidence type="ECO:0000313" key="9">
    <source>
        <dbReference type="Proteomes" id="UP000002072"/>
    </source>
</evidence>
<feature type="binding site" evidence="5">
    <location>
        <begin position="108"/>
        <end position="111"/>
    </location>
    <ligand>
        <name>(6S)-5,6,7,8-tetrahydrofolate</name>
        <dbReference type="ChEBI" id="CHEBI:57453"/>
    </ligand>
</feature>
<dbReference type="InterPro" id="IPR002376">
    <property type="entry name" value="Formyl_transf_N"/>
</dbReference>
<evidence type="ECO:0000259" key="7">
    <source>
        <dbReference type="Pfam" id="PF02911"/>
    </source>
</evidence>
<dbReference type="EC" id="2.1.2.9" evidence="2 5"/>
<proteinExistence type="inferred from homology"/>
<dbReference type="AlphaFoldDB" id="D1AX31"/>
<dbReference type="GeneID" id="29673675"/>
<feature type="domain" description="Formyl transferase C-terminal" evidence="7">
    <location>
        <begin position="203"/>
        <end position="299"/>
    </location>
</feature>
<evidence type="ECO:0000256" key="1">
    <source>
        <dbReference type="ARBA" id="ARBA00010699"/>
    </source>
</evidence>
<dbReference type="NCBIfam" id="TIGR00460">
    <property type="entry name" value="fmt"/>
    <property type="match status" value="1"/>
</dbReference>
<dbReference type="Gene3D" id="3.40.50.12230">
    <property type="match status" value="1"/>
</dbReference>
<dbReference type="InterPro" id="IPR041711">
    <property type="entry name" value="Met-tRNA-FMT_N"/>
</dbReference>
<dbReference type="InterPro" id="IPR011034">
    <property type="entry name" value="Formyl_transferase-like_C_sf"/>
</dbReference>
<dbReference type="Proteomes" id="UP000002072">
    <property type="component" value="Chromosome"/>
</dbReference>
<keyword evidence="4 5" id="KW-0648">Protein biosynthesis</keyword>
<dbReference type="eggNOG" id="COG0223">
    <property type="taxonomic scope" value="Bacteria"/>
</dbReference>
<dbReference type="FunFam" id="3.40.50.12230:FF:000001">
    <property type="entry name" value="Methionyl-tRNA formyltransferase"/>
    <property type="match status" value="1"/>
</dbReference>
<organism evidence="8 9">
    <name type="scientific">Streptobacillus moniliformis (strain ATCC 14647 / DSM 12112 / NCTC 10651 / 9901)</name>
    <dbReference type="NCBI Taxonomy" id="519441"/>
    <lineage>
        <taxon>Bacteria</taxon>
        <taxon>Fusobacteriati</taxon>
        <taxon>Fusobacteriota</taxon>
        <taxon>Fusobacteriia</taxon>
        <taxon>Fusobacteriales</taxon>
        <taxon>Leptotrichiaceae</taxon>
        <taxon>Streptobacillus</taxon>
    </lineage>
</organism>
<name>D1AX31_STRM9</name>
<dbReference type="InterPro" id="IPR044135">
    <property type="entry name" value="Met-tRNA-FMT_C"/>
</dbReference>
<gene>
    <name evidence="5" type="primary">fmt</name>
    <name evidence="8" type="ordered locus">Smon_0373</name>
</gene>
<dbReference type="PANTHER" id="PTHR11138:SF5">
    <property type="entry name" value="METHIONYL-TRNA FORMYLTRANSFERASE, MITOCHONDRIAL"/>
    <property type="match status" value="1"/>
</dbReference>
<dbReference type="PANTHER" id="PTHR11138">
    <property type="entry name" value="METHIONYL-TRNA FORMYLTRANSFERASE"/>
    <property type="match status" value="1"/>
</dbReference>
<dbReference type="CDD" id="cd08704">
    <property type="entry name" value="Met_tRNA_FMT_C"/>
    <property type="match status" value="1"/>
</dbReference>
<dbReference type="GO" id="GO:0004479">
    <property type="term" value="F:methionyl-tRNA formyltransferase activity"/>
    <property type="evidence" value="ECO:0007669"/>
    <property type="project" value="UniProtKB-UniRule"/>
</dbReference>
<sequence>MKTIFMGTPDFAIETLKYLHENTELLAVFTKVDKINARGNKVVFSPVKQYALDNNIEIVQPKSLRTEEIYEILKKYNADLIVVVAYGMIIPKNIIDLPKYGIINVHSSLLPKYRGAAPIHAAILNGDDKTGVSIMYINEKLDEGDIICTLETEILKEDNLGSLHDRLKMLGALGVKQAIEMMKNNTVKATKQDHSLATFVKPIKKEETKIDFNLDSLTIFNKIRGLNPFPEAFTTLNGKILKLYSSDVLDYSGDEKPGTVIDLTKEGIVVKTGDGAIVIKELKLEGKKKQSSLDFINGRKINKLDILK</sequence>
<comment type="similarity">
    <text evidence="1 5">Belongs to the Fmt family.</text>
</comment>